<dbReference type="GO" id="GO:0120159">
    <property type="term" value="F:rRNA pseudouridine synthase activity"/>
    <property type="evidence" value="ECO:0007669"/>
    <property type="project" value="UniProtKB-ARBA"/>
</dbReference>
<dbReference type="PANTHER" id="PTHR21600:SF44">
    <property type="entry name" value="RIBOSOMAL LARGE SUBUNIT PSEUDOURIDINE SYNTHASE D"/>
    <property type="match status" value="1"/>
</dbReference>
<dbReference type="Gene3D" id="3.30.2350.10">
    <property type="entry name" value="Pseudouridine synthase"/>
    <property type="match status" value="1"/>
</dbReference>
<evidence type="ECO:0000256" key="2">
    <source>
        <dbReference type="ARBA" id="ARBA00023235"/>
    </source>
</evidence>
<evidence type="ECO:0000259" key="6">
    <source>
        <dbReference type="SMART" id="SM00363"/>
    </source>
</evidence>
<comment type="similarity">
    <text evidence="1 5">Belongs to the pseudouridine synthase RluA family.</text>
</comment>
<evidence type="ECO:0000256" key="3">
    <source>
        <dbReference type="PIRSR" id="PIRSR606225-1"/>
    </source>
</evidence>
<protein>
    <recommendedName>
        <fullName evidence="5">Pseudouridine synthase</fullName>
        <ecNumber evidence="5">5.4.99.-</ecNumber>
    </recommendedName>
</protein>
<dbReference type="PROSITE" id="PS01129">
    <property type="entry name" value="PSI_RLU"/>
    <property type="match status" value="1"/>
</dbReference>
<dbReference type="InterPro" id="IPR002942">
    <property type="entry name" value="S4_RNA-bd"/>
</dbReference>
<reference evidence="7 8" key="1">
    <citation type="submission" date="2018-06" db="EMBL/GenBank/DDBJ databases">
        <title>Extensive metabolic versatility and redundancy in microbially diverse, dynamic hydrothermal sediments.</title>
        <authorList>
            <person name="Dombrowski N."/>
            <person name="Teske A."/>
            <person name="Baker B.J."/>
        </authorList>
    </citation>
    <scope>NUCLEOTIDE SEQUENCE [LARGE SCALE GENOMIC DNA]</scope>
    <source>
        <strain evidence="7">B35_G9</strain>
    </source>
</reference>
<dbReference type="InterPro" id="IPR006145">
    <property type="entry name" value="PsdUridine_synth_RsuA/RluA"/>
</dbReference>
<comment type="caution">
    <text evidence="7">The sequence shown here is derived from an EMBL/GenBank/DDBJ whole genome shotgun (WGS) entry which is preliminary data.</text>
</comment>
<dbReference type="Pfam" id="PF00849">
    <property type="entry name" value="PseudoU_synth_2"/>
    <property type="match status" value="1"/>
</dbReference>
<dbReference type="PROSITE" id="PS50889">
    <property type="entry name" value="S4"/>
    <property type="match status" value="1"/>
</dbReference>
<organism evidence="7 8">
    <name type="scientific">candidate division TA06 bacterium</name>
    <dbReference type="NCBI Taxonomy" id="2250710"/>
    <lineage>
        <taxon>Bacteria</taxon>
        <taxon>Bacteria division TA06</taxon>
    </lineage>
</organism>
<sequence length="326" mass="37207">MSEEKTYIKQLNKVRKVVRLDKYIASLDVNLSRSKIKELILECKVTVNGNCVKPHYQLKKGDEIKIVYTKPKPFEIKGEDIPINILYEDGDIIVINKTSGMVVHPAAGNLTGTLINALIGNQKELSKPNEKNRPGVIHRLDKETSGILVFAKTEEGHLGLARQIEKRSMHREYIAFVWGDMEFNAGRVDAPIGRDPKNRLRMSVTNIHSRNALTNYFVDKRYKIITKLRLKLHTGRTHQIRVHMQHIRHPVVGDPVYGGRLLQVAGKSLKGNINLFNNIMGIIKRQALHATKLGFIHPTKGYYIEFNAPPPEDMQNLERFLKQTVK</sequence>
<dbReference type="SUPFAM" id="SSF55174">
    <property type="entry name" value="Alpha-L RNA-binding motif"/>
    <property type="match status" value="1"/>
</dbReference>
<dbReference type="Proteomes" id="UP000282321">
    <property type="component" value="Unassembled WGS sequence"/>
</dbReference>
<dbReference type="InterPro" id="IPR036986">
    <property type="entry name" value="S4_RNA-bd_sf"/>
</dbReference>
<dbReference type="CDD" id="cd02869">
    <property type="entry name" value="PseudoU_synth_RluA_like"/>
    <property type="match status" value="1"/>
</dbReference>
<evidence type="ECO:0000313" key="7">
    <source>
        <dbReference type="EMBL" id="RKX66222.1"/>
    </source>
</evidence>
<evidence type="ECO:0000313" key="8">
    <source>
        <dbReference type="Proteomes" id="UP000282321"/>
    </source>
</evidence>
<dbReference type="NCBIfam" id="TIGR00005">
    <property type="entry name" value="rluA_subfam"/>
    <property type="match status" value="1"/>
</dbReference>
<dbReference type="Gene3D" id="3.10.290.10">
    <property type="entry name" value="RNA-binding S4 domain"/>
    <property type="match status" value="1"/>
</dbReference>
<dbReference type="SUPFAM" id="SSF55120">
    <property type="entry name" value="Pseudouridine synthase"/>
    <property type="match status" value="1"/>
</dbReference>
<evidence type="ECO:0000256" key="5">
    <source>
        <dbReference type="RuleBase" id="RU362028"/>
    </source>
</evidence>
<feature type="active site" evidence="3">
    <location>
        <position position="141"/>
    </location>
</feature>
<dbReference type="CDD" id="cd00165">
    <property type="entry name" value="S4"/>
    <property type="match status" value="1"/>
</dbReference>
<keyword evidence="4" id="KW-0694">RNA-binding</keyword>
<dbReference type="InterPro" id="IPR006225">
    <property type="entry name" value="PsdUridine_synth_RluC/D"/>
</dbReference>
<feature type="domain" description="RNA-binding S4" evidence="6">
    <location>
        <begin position="18"/>
        <end position="77"/>
    </location>
</feature>
<dbReference type="Pfam" id="PF01479">
    <property type="entry name" value="S4"/>
    <property type="match status" value="1"/>
</dbReference>
<keyword evidence="2 5" id="KW-0413">Isomerase</keyword>
<accession>A0A660SAA4</accession>
<dbReference type="EMBL" id="QNBC01000051">
    <property type="protein sequence ID" value="RKX66222.1"/>
    <property type="molecule type" value="Genomic_DNA"/>
</dbReference>
<dbReference type="PANTHER" id="PTHR21600">
    <property type="entry name" value="MITOCHONDRIAL RNA PSEUDOURIDINE SYNTHASE"/>
    <property type="match status" value="1"/>
</dbReference>
<name>A0A660SAA4_UNCT6</name>
<proteinExistence type="inferred from homology"/>
<dbReference type="AlphaFoldDB" id="A0A660SAA4"/>
<comment type="function">
    <text evidence="5">Responsible for synthesis of pseudouridine from uracil.</text>
</comment>
<comment type="catalytic activity">
    <reaction evidence="5">
        <text>a uridine in RNA = a pseudouridine in RNA</text>
        <dbReference type="Rhea" id="RHEA:48348"/>
        <dbReference type="Rhea" id="RHEA-COMP:12068"/>
        <dbReference type="Rhea" id="RHEA-COMP:12069"/>
        <dbReference type="ChEBI" id="CHEBI:65314"/>
        <dbReference type="ChEBI" id="CHEBI:65315"/>
    </reaction>
</comment>
<dbReference type="EC" id="5.4.99.-" evidence="5"/>
<dbReference type="GO" id="GO:0000455">
    <property type="term" value="P:enzyme-directed rRNA pseudouridine synthesis"/>
    <property type="evidence" value="ECO:0007669"/>
    <property type="project" value="TreeGrafter"/>
</dbReference>
<dbReference type="GO" id="GO:0003723">
    <property type="term" value="F:RNA binding"/>
    <property type="evidence" value="ECO:0007669"/>
    <property type="project" value="UniProtKB-KW"/>
</dbReference>
<dbReference type="InterPro" id="IPR050188">
    <property type="entry name" value="RluA_PseudoU_synthase"/>
</dbReference>
<dbReference type="InterPro" id="IPR006224">
    <property type="entry name" value="PsdUridine_synth_RluA-like_CS"/>
</dbReference>
<evidence type="ECO:0000256" key="4">
    <source>
        <dbReference type="PROSITE-ProRule" id="PRU00182"/>
    </source>
</evidence>
<dbReference type="InterPro" id="IPR020103">
    <property type="entry name" value="PsdUridine_synth_cat_dom_sf"/>
</dbReference>
<dbReference type="SMART" id="SM00363">
    <property type="entry name" value="S4"/>
    <property type="match status" value="1"/>
</dbReference>
<gene>
    <name evidence="7" type="ORF">DRP44_04575</name>
</gene>
<evidence type="ECO:0000256" key="1">
    <source>
        <dbReference type="ARBA" id="ARBA00010876"/>
    </source>
</evidence>